<comment type="caution">
    <text evidence="4">The sequence shown here is derived from an EMBL/GenBank/DDBJ whole genome shotgun (WGS) entry which is preliminary data.</text>
</comment>
<keyword evidence="5" id="KW-1185">Reference proteome</keyword>
<gene>
    <name evidence="4" type="ORF">DT594_14525</name>
</gene>
<keyword evidence="2" id="KW-0012">Acyltransferase</keyword>
<keyword evidence="1 4" id="KW-0808">Transferase</keyword>
<dbReference type="GO" id="GO:0016747">
    <property type="term" value="F:acyltransferase activity, transferring groups other than amino-acyl groups"/>
    <property type="evidence" value="ECO:0007669"/>
    <property type="project" value="InterPro"/>
</dbReference>
<reference evidence="4 5" key="1">
    <citation type="submission" date="2018-07" db="EMBL/GenBank/DDBJ databases">
        <title>Pseudomonas laoshanensis sp. nov., isolated from soil.</title>
        <authorList>
            <person name="Sun J."/>
            <person name="Yu L."/>
            <person name="Wang M."/>
            <person name="Zhang C."/>
        </authorList>
    </citation>
    <scope>NUCLEOTIDE SEQUENCE [LARGE SCALE GENOMIC DNA]</scope>
    <source>
        <strain evidence="4 5">Y22</strain>
    </source>
</reference>
<dbReference type="InterPro" id="IPR016181">
    <property type="entry name" value="Acyl_CoA_acyltransferase"/>
</dbReference>
<organism evidence="4 5">
    <name type="scientific">Halopseudomonas laoshanensis</name>
    <dbReference type="NCBI Taxonomy" id="2268758"/>
    <lineage>
        <taxon>Bacteria</taxon>
        <taxon>Pseudomonadati</taxon>
        <taxon>Pseudomonadota</taxon>
        <taxon>Gammaproteobacteria</taxon>
        <taxon>Pseudomonadales</taxon>
        <taxon>Pseudomonadaceae</taxon>
        <taxon>Halopseudomonas</taxon>
    </lineage>
</organism>
<evidence type="ECO:0000313" key="4">
    <source>
        <dbReference type="EMBL" id="KAA0693594.1"/>
    </source>
</evidence>
<dbReference type="RefSeq" id="WP_149333336.1">
    <property type="nucleotide sequence ID" value="NZ_QOVF01000004.1"/>
</dbReference>
<dbReference type="EMBL" id="QOVF01000004">
    <property type="protein sequence ID" value="KAA0693594.1"/>
    <property type="molecule type" value="Genomic_DNA"/>
</dbReference>
<sequence length="148" mass="16364">MLSIEPATEADLPAVLDLYVESGLDGDTHLPLEQAQAIFARMRTYPHYEIYVVRAENRIVGTFALLIMDNLGHLGAPSAVVEDVAVHASMQGQGIGKAMMEFAQRQCQKHGCYKLALSSNLQRHDAHAFYLSLGFEQHGYSFVIDPES</sequence>
<proteinExistence type="predicted"/>
<dbReference type="Gene3D" id="3.40.630.30">
    <property type="match status" value="1"/>
</dbReference>
<dbReference type="InterPro" id="IPR050832">
    <property type="entry name" value="Bact_Acetyltransf"/>
</dbReference>
<dbReference type="Proteomes" id="UP000463138">
    <property type="component" value="Unassembled WGS sequence"/>
</dbReference>
<evidence type="ECO:0000259" key="3">
    <source>
        <dbReference type="PROSITE" id="PS51186"/>
    </source>
</evidence>
<evidence type="ECO:0000313" key="5">
    <source>
        <dbReference type="Proteomes" id="UP000463138"/>
    </source>
</evidence>
<dbReference type="AlphaFoldDB" id="A0A7V7GS96"/>
<dbReference type="PANTHER" id="PTHR43877">
    <property type="entry name" value="AMINOALKYLPHOSPHONATE N-ACETYLTRANSFERASE-RELATED-RELATED"/>
    <property type="match status" value="1"/>
</dbReference>
<evidence type="ECO:0000256" key="2">
    <source>
        <dbReference type="ARBA" id="ARBA00023315"/>
    </source>
</evidence>
<accession>A0A7V7GS96</accession>
<name>A0A7V7GS96_9GAMM</name>
<dbReference type="OrthoDB" id="1821130at2"/>
<dbReference type="SUPFAM" id="SSF55729">
    <property type="entry name" value="Acyl-CoA N-acyltransferases (Nat)"/>
    <property type="match status" value="1"/>
</dbReference>
<dbReference type="PROSITE" id="PS51186">
    <property type="entry name" value="GNAT"/>
    <property type="match status" value="1"/>
</dbReference>
<feature type="domain" description="N-acetyltransferase" evidence="3">
    <location>
        <begin position="2"/>
        <end position="148"/>
    </location>
</feature>
<dbReference type="Pfam" id="PF00583">
    <property type="entry name" value="Acetyltransf_1"/>
    <property type="match status" value="1"/>
</dbReference>
<evidence type="ECO:0000256" key="1">
    <source>
        <dbReference type="ARBA" id="ARBA00022679"/>
    </source>
</evidence>
<dbReference type="InterPro" id="IPR000182">
    <property type="entry name" value="GNAT_dom"/>
</dbReference>
<protein>
    <submittedName>
        <fullName evidence="4">GNAT family N-acetyltransferase</fullName>
    </submittedName>
</protein>
<dbReference type="CDD" id="cd04301">
    <property type="entry name" value="NAT_SF"/>
    <property type="match status" value="1"/>
</dbReference>